<gene>
    <name evidence="2" type="ORF">IC620_04410</name>
</gene>
<keyword evidence="1" id="KW-0812">Transmembrane</keyword>
<feature type="transmembrane region" description="Helical" evidence="1">
    <location>
        <begin position="228"/>
        <end position="246"/>
    </location>
</feature>
<evidence type="ECO:0000256" key="1">
    <source>
        <dbReference type="SAM" id="Phobius"/>
    </source>
</evidence>
<dbReference type="AlphaFoldDB" id="A0A926N5A7"/>
<sequence>MKCLITFMAWFHLFGGSLSPAFEQENEDWLQRANSVAAAVEQEDYETARTKLKQLSHRFSQSQLADQNLTVRSIRELADVIVQLENHLNQLRPNPSAIREATWRLQFAFDAVANPNQPLWKEQAYDLQSQLKKVKEALSTGDQKKIKRELDRLDLQYQRIRPALLIAKSPQIVNHVEGLLRFLRSEDEAISKKMRVVEQLEDLMSPIFHGSEQEVYAAIGFEMLSIKMIALTISVVVAGALAYISLKNYRHKVP</sequence>
<name>A0A926N5A7_9BACL</name>
<evidence type="ECO:0000313" key="2">
    <source>
        <dbReference type="EMBL" id="MBD1371599.1"/>
    </source>
</evidence>
<keyword evidence="1" id="KW-1133">Transmembrane helix</keyword>
<keyword evidence="3" id="KW-1185">Reference proteome</keyword>
<protein>
    <recommendedName>
        <fullName evidence="4">Sporulation protein</fullName>
    </recommendedName>
</protein>
<dbReference type="EMBL" id="JACXAH010000005">
    <property type="protein sequence ID" value="MBD1371599.1"/>
    <property type="molecule type" value="Genomic_DNA"/>
</dbReference>
<proteinExistence type="predicted"/>
<dbReference type="InterPro" id="IPR014231">
    <property type="entry name" value="Spore_YpjB"/>
</dbReference>
<dbReference type="Pfam" id="PF09577">
    <property type="entry name" value="Spore_YpjB"/>
    <property type="match status" value="1"/>
</dbReference>
<reference evidence="2" key="1">
    <citation type="submission" date="2020-09" db="EMBL/GenBank/DDBJ databases">
        <title>A novel bacterium of genus Hazenella, isolated from South China Sea.</title>
        <authorList>
            <person name="Huang H."/>
            <person name="Mo K."/>
            <person name="Hu Y."/>
        </authorList>
    </citation>
    <scope>NUCLEOTIDE SEQUENCE</scope>
    <source>
        <strain evidence="2">IB182357</strain>
    </source>
</reference>
<accession>A0A926N5A7</accession>
<evidence type="ECO:0008006" key="4">
    <source>
        <dbReference type="Google" id="ProtNLM"/>
    </source>
</evidence>
<dbReference type="RefSeq" id="WP_191141642.1">
    <property type="nucleotide sequence ID" value="NZ_JACXAH010000005.1"/>
</dbReference>
<keyword evidence="1" id="KW-0472">Membrane</keyword>
<organism evidence="2 3">
    <name type="scientific">Polycladospora coralii</name>
    <dbReference type="NCBI Taxonomy" id="2771432"/>
    <lineage>
        <taxon>Bacteria</taxon>
        <taxon>Bacillati</taxon>
        <taxon>Bacillota</taxon>
        <taxon>Bacilli</taxon>
        <taxon>Bacillales</taxon>
        <taxon>Thermoactinomycetaceae</taxon>
        <taxon>Polycladospora</taxon>
    </lineage>
</organism>
<comment type="caution">
    <text evidence="2">The sequence shown here is derived from an EMBL/GenBank/DDBJ whole genome shotgun (WGS) entry which is preliminary data.</text>
</comment>
<evidence type="ECO:0000313" key="3">
    <source>
        <dbReference type="Proteomes" id="UP000661691"/>
    </source>
</evidence>
<dbReference type="Proteomes" id="UP000661691">
    <property type="component" value="Unassembled WGS sequence"/>
</dbReference>